<organism evidence="2 3">
    <name type="scientific">Cyphellophora attinorum</name>
    <dbReference type="NCBI Taxonomy" id="1664694"/>
    <lineage>
        <taxon>Eukaryota</taxon>
        <taxon>Fungi</taxon>
        <taxon>Dikarya</taxon>
        <taxon>Ascomycota</taxon>
        <taxon>Pezizomycotina</taxon>
        <taxon>Eurotiomycetes</taxon>
        <taxon>Chaetothyriomycetidae</taxon>
        <taxon>Chaetothyriales</taxon>
        <taxon>Cyphellophoraceae</taxon>
        <taxon>Cyphellophora</taxon>
    </lineage>
</organism>
<keyword evidence="3" id="KW-1185">Reference proteome</keyword>
<dbReference type="VEuPathDB" id="FungiDB:AB675_7647"/>
<dbReference type="RefSeq" id="XP_018000471.1">
    <property type="nucleotide sequence ID" value="XM_018148032.1"/>
</dbReference>
<accession>A0A0N0NMM0</accession>
<dbReference type="GeneID" id="28739912"/>
<sequence>MELGKNVSTSIHTIAPAASIVQLDGRPEPETGVVTGVGVASVAVREVMTPTTDETSLIELVGAAVPVAPPRPGSETPAVTPVDTGSTVTATQTVTPEGLTVQDVEVTTEEPEVAEAGVAEVVPDEEAVAVDATAEVSGTETPSEAPPDIGPAVTSTQTCIPDELSVQDCEVAARDPELAELDPVKVAPAEEAGEVDATAEVSGTETPSEAPPDIGPTVTSTQT</sequence>
<evidence type="ECO:0000256" key="1">
    <source>
        <dbReference type="SAM" id="MobiDB-lite"/>
    </source>
</evidence>
<dbReference type="AlphaFoldDB" id="A0A0N0NMM0"/>
<reference evidence="2 3" key="1">
    <citation type="submission" date="2015-06" db="EMBL/GenBank/DDBJ databases">
        <title>Draft genome of the ant-associated black yeast Phialophora attae CBS 131958.</title>
        <authorList>
            <person name="Moreno L.F."/>
            <person name="Stielow B.J."/>
            <person name="de Hoog S."/>
            <person name="Vicente V.A."/>
            <person name="Weiss V.A."/>
            <person name="de Vries M."/>
            <person name="Cruz L.M."/>
            <person name="Souza E.M."/>
        </authorList>
    </citation>
    <scope>NUCLEOTIDE SEQUENCE [LARGE SCALE GENOMIC DNA]</scope>
    <source>
        <strain evidence="2 3">CBS 131958</strain>
    </source>
</reference>
<name>A0A0N0NMM0_9EURO</name>
<dbReference type="EMBL" id="LFJN01000012">
    <property type="protein sequence ID" value="KPI40508.1"/>
    <property type="molecule type" value="Genomic_DNA"/>
</dbReference>
<feature type="region of interest" description="Disordered" evidence="1">
    <location>
        <begin position="176"/>
        <end position="223"/>
    </location>
</feature>
<evidence type="ECO:0000313" key="2">
    <source>
        <dbReference type="EMBL" id="KPI40508.1"/>
    </source>
</evidence>
<dbReference type="Proteomes" id="UP000038010">
    <property type="component" value="Unassembled WGS sequence"/>
</dbReference>
<protein>
    <submittedName>
        <fullName evidence="2">Uncharacterized protein</fullName>
    </submittedName>
</protein>
<evidence type="ECO:0000313" key="3">
    <source>
        <dbReference type="Proteomes" id="UP000038010"/>
    </source>
</evidence>
<proteinExistence type="predicted"/>
<gene>
    <name evidence="2" type="ORF">AB675_7647</name>
</gene>
<comment type="caution">
    <text evidence="2">The sequence shown here is derived from an EMBL/GenBank/DDBJ whole genome shotgun (WGS) entry which is preliminary data.</text>
</comment>